<sequence length="101" mass="11464">MKLTTLNYRKNAYCLKESDGSLKRVDKALLGKHTRQSQDRNGKIEILLTLNSRCALTYRSNLSFYLGGKSPSDDDKWTPNMQAVRAAIRFALATGRLDARR</sequence>
<dbReference type="STRING" id="708197.A0A161Y7M3"/>
<keyword evidence="2" id="KW-1185">Reference proteome</keyword>
<reference evidence="1 2" key="1">
    <citation type="submission" date="2015-06" db="EMBL/GenBank/DDBJ databases">
        <title>Survival trade-offs in plant roots during colonization by closely related pathogenic and mutualistic fungi.</title>
        <authorList>
            <person name="Hacquard S."/>
            <person name="Kracher B."/>
            <person name="Hiruma K."/>
            <person name="Weinman A."/>
            <person name="Muench P."/>
            <person name="Garrido Oter R."/>
            <person name="Ver Loren van Themaat E."/>
            <person name="Dallerey J.-F."/>
            <person name="Damm U."/>
            <person name="Henrissat B."/>
            <person name="Lespinet O."/>
            <person name="Thon M."/>
            <person name="Kemen E."/>
            <person name="McHardy A.C."/>
            <person name="Schulze-Lefert P."/>
            <person name="O'Connell R.J."/>
        </authorList>
    </citation>
    <scope>NUCLEOTIDE SEQUENCE [LARGE SCALE GENOMIC DNA]</scope>
    <source>
        <strain evidence="1 2">0861</strain>
    </source>
</reference>
<dbReference type="Proteomes" id="UP000076552">
    <property type="component" value="Unassembled WGS sequence"/>
</dbReference>
<protein>
    <submittedName>
        <fullName evidence="1">Reverse transcriptase</fullName>
    </submittedName>
</protein>
<dbReference type="EMBL" id="LFIV01000137">
    <property type="protein sequence ID" value="KZL67847.1"/>
    <property type="molecule type" value="Genomic_DNA"/>
</dbReference>
<comment type="caution">
    <text evidence="1">The sequence shown here is derived from an EMBL/GenBank/DDBJ whole genome shotgun (WGS) entry which is preliminary data.</text>
</comment>
<gene>
    <name evidence="1" type="ORF">CT0861_09369</name>
</gene>
<keyword evidence="1" id="KW-0548">Nucleotidyltransferase</keyword>
<dbReference type="GO" id="GO:0003964">
    <property type="term" value="F:RNA-directed DNA polymerase activity"/>
    <property type="evidence" value="ECO:0007669"/>
    <property type="project" value="UniProtKB-KW"/>
</dbReference>
<name>A0A161Y7M3_9PEZI</name>
<proteinExistence type="predicted"/>
<keyword evidence="1" id="KW-0808">Transferase</keyword>
<dbReference type="AlphaFoldDB" id="A0A161Y7M3"/>
<evidence type="ECO:0000313" key="1">
    <source>
        <dbReference type="EMBL" id="KZL67847.1"/>
    </source>
</evidence>
<accession>A0A161Y7M3</accession>
<evidence type="ECO:0000313" key="2">
    <source>
        <dbReference type="Proteomes" id="UP000076552"/>
    </source>
</evidence>
<keyword evidence="1" id="KW-0695">RNA-directed DNA polymerase</keyword>
<organism evidence="1 2">
    <name type="scientific">Colletotrichum tofieldiae</name>
    <dbReference type="NCBI Taxonomy" id="708197"/>
    <lineage>
        <taxon>Eukaryota</taxon>
        <taxon>Fungi</taxon>
        <taxon>Dikarya</taxon>
        <taxon>Ascomycota</taxon>
        <taxon>Pezizomycotina</taxon>
        <taxon>Sordariomycetes</taxon>
        <taxon>Hypocreomycetidae</taxon>
        <taxon>Glomerellales</taxon>
        <taxon>Glomerellaceae</taxon>
        <taxon>Colletotrichum</taxon>
        <taxon>Colletotrichum spaethianum species complex</taxon>
    </lineage>
</organism>